<dbReference type="InterPro" id="IPR052605">
    <property type="entry name" value="Fungal_trans_regulator"/>
</dbReference>
<name>A0A6A6UIM0_9PEZI</name>
<accession>A0A6A6UIM0</accession>
<feature type="DNA-binding region" description="NDT80" evidence="2">
    <location>
        <begin position="61"/>
        <end position="347"/>
    </location>
</feature>
<dbReference type="SUPFAM" id="SSF49417">
    <property type="entry name" value="p53-like transcription factors"/>
    <property type="match status" value="1"/>
</dbReference>
<dbReference type="EMBL" id="MU004233">
    <property type="protein sequence ID" value="KAF2671546.1"/>
    <property type="molecule type" value="Genomic_DNA"/>
</dbReference>
<proteinExistence type="predicted"/>
<dbReference type="InterPro" id="IPR037141">
    <property type="entry name" value="NDT80_DNA-bd_dom_sf"/>
</dbReference>
<dbReference type="PANTHER" id="PTHR35144">
    <property type="entry name" value="MEIOSIS-SPECIFIC TRANSCRIPTION FACTOR NDT80"/>
    <property type="match status" value="1"/>
</dbReference>
<dbReference type="GO" id="GO:0000228">
    <property type="term" value="C:nuclear chromosome"/>
    <property type="evidence" value="ECO:0007669"/>
    <property type="project" value="TreeGrafter"/>
</dbReference>
<keyword evidence="1 2" id="KW-0238">DNA-binding</keyword>
<dbReference type="Proteomes" id="UP000799302">
    <property type="component" value="Unassembled WGS sequence"/>
</dbReference>
<dbReference type="PROSITE" id="PS51517">
    <property type="entry name" value="NDT80"/>
    <property type="match status" value="1"/>
</dbReference>
<dbReference type="InterPro" id="IPR008967">
    <property type="entry name" value="p53-like_TF_DNA-bd_sf"/>
</dbReference>
<evidence type="ECO:0000259" key="4">
    <source>
        <dbReference type="PROSITE" id="PS51517"/>
    </source>
</evidence>
<gene>
    <name evidence="5" type="ORF">BT63DRAFT_220627</name>
</gene>
<dbReference type="GO" id="GO:0045944">
    <property type="term" value="P:positive regulation of transcription by RNA polymerase II"/>
    <property type="evidence" value="ECO:0007669"/>
    <property type="project" value="TreeGrafter"/>
</dbReference>
<dbReference type="InterPro" id="IPR024061">
    <property type="entry name" value="NDT80_DNA-bd_dom"/>
</dbReference>
<dbReference type="GO" id="GO:0051321">
    <property type="term" value="P:meiotic cell cycle"/>
    <property type="evidence" value="ECO:0007669"/>
    <property type="project" value="TreeGrafter"/>
</dbReference>
<feature type="domain" description="NDT80" evidence="4">
    <location>
        <begin position="61"/>
        <end position="347"/>
    </location>
</feature>
<organism evidence="5 6">
    <name type="scientific">Microthyrium microscopicum</name>
    <dbReference type="NCBI Taxonomy" id="703497"/>
    <lineage>
        <taxon>Eukaryota</taxon>
        <taxon>Fungi</taxon>
        <taxon>Dikarya</taxon>
        <taxon>Ascomycota</taxon>
        <taxon>Pezizomycotina</taxon>
        <taxon>Dothideomycetes</taxon>
        <taxon>Dothideomycetes incertae sedis</taxon>
        <taxon>Microthyriales</taxon>
        <taxon>Microthyriaceae</taxon>
        <taxon>Microthyrium</taxon>
    </lineage>
</organism>
<evidence type="ECO:0000313" key="5">
    <source>
        <dbReference type="EMBL" id="KAF2671546.1"/>
    </source>
</evidence>
<evidence type="ECO:0000256" key="2">
    <source>
        <dbReference type="PROSITE-ProRule" id="PRU00850"/>
    </source>
</evidence>
<protein>
    <submittedName>
        <fullName evidence="5">p53-like transcription factor</fullName>
    </submittedName>
</protein>
<dbReference type="GO" id="GO:0003677">
    <property type="term" value="F:DNA binding"/>
    <property type="evidence" value="ECO:0007669"/>
    <property type="project" value="UniProtKB-KW"/>
</dbReference>
<feature type="compositionally biased region" description="Polar residues" evidence="3">
    <location>
        <begin position="13"/>
        <end position="32"/>
    </location>
</feature>
<evidence type="ECO:0000313" key="6">
    <source>
        <dbReference type="Proteomes" id="UP000799302"/>
    </source>
</evidence>
<reference evidence="5" key="1">
    <citation type="journal article" date="2020" name="Stud. Mycol.">
        <title>101 Dothideomycetes genomes: a test case for predicting lifestyles and emergence of pathogens.</title>
        <authorList>
            <person name="Haridas S."/>
            <person name="Albert R."/>
            <person name="Binder M."/>
            <person name="Bloem J."/>
            <person name="Labutti K."/>
            <person name="Salamov A."/>
            <person name="Andreopoulos B."/>
            <person name="Baker S."/>
            <person name="Barry K."/>
            <person name="Bills G."/>
            <person name="Bluhm B."/>
            <person name="Cannon C."/>
            <person name="Castanera R."/>
            <person name="Culley D."/>
            <person name="Daum C."/>
            <person name="Ezra D."/>
            <person name="Gonzalez J."/>
            <person name="Henrissat B."/>
            <person name="Kuo A."/>
            <person name="Liang C."/>
            <person name="Lipzen A."/>
            <person name="Lutzoni F."/>
            <person name="Magnuson J."/>
            <person name="Mondo S."/>
            <person name="Nolan M."/>
            <person name="Ohm R."/>
            <person name="Pangilinan J."/>
            <person name="Park H.-J."/>
            <person name="Ramirez L."/>
            <person name="Alfaro M."/>
            <person name="Sun H."/>
            <person name="Tritt A."/>
            <person name="Yoshinaga Y."/>
            <person name="Zwiers L.-H."/>
            <person name="Turgeon B."/>
            <person name="Goodwin S."/>
            <person name="Spatafora J."/>
            <person name="Crous P."/>
            <person name="Grigoriev I."/>
        </authorList>
    </citation>
    <scope>NUCLEOTIDE SEQUENCE</scope>
    <source>
        <strain evidence="5">CBS 115976</strain>
    </source>
</reference>
<feature type="region of interest" description="Disordered" evidence="3">
    <location>
        <begin position="481"/>
        <end position="502"/>
    </location>
</feature>
<feature type="region of interest" description="Disordered" evidence="3">
    <location>
        <begin position="1"/>
        <end position="97"/>
    </location>
</feature>
<feature type="region of interest" description="Disordered" evidence="3">
    <location>
        <begin position="336"/>
        <end position="359"/>
    </location>
</feature>
<evidence type="ECO:0000256" key="3">
    <source>
        <dbReference type="SAM" id="MobiDB-lite"/>
    </source>
</evidence>
<dbReference type="OrthoDB" id="2288358at2759"/>
<evidence type="ECO:0000256" key="1">
    <source>
        <dbReference type="ARBA" id="ARBA00023125"/>
    </source>
</evidence>
<sequence>MTSGSRGRAMGSNPVSPTSGSTVRDHYTTSTPGLMRHLGPRSHSDISRSSYTPSLPETPRTMLSPHATAPYNSNNTMYSNQAYSNVPREPSQTPPFQEQETLLEIRLDDGATTVRPTIHAKIEKGFFISGDECWTCYRRNYFSVNCSFTLEPFPSGRSIYVYEQGQQPQRVQAMAMSLSAAVDGAAGKTVDLVQHTPKRDKGPQCAIQVTRISPTPPNRGHNTNPGSDPHYNYLTSGHPRASPQPVVHLPLQMAPESQSTADQAVNGVTAASPSANTHTFERIQFKSATANNGKRRAQQQYYHLIVELFADVRTSSEQAPKWVKIAKRASSQVVVRGRSPSHYSNEGPNSMGRGGGAGGNIGGRHNMPGWTSMSHLGGQAGYGASSLSRYGMSPNGANNYSLNCHPDTLPGPLPGPQHLMHPHTEMDSMRSYHTSTSHGGNFLPGVDDEPKPAYSYYPGALHQAGLAPPLSSVPVKMEHSVSRADEDGSGHTLPMLTGRSVNDMAHNTSRGIYSYVQAEPSM</sequence>
<dbReference type="Pfam" id="PF05224">
    <property type="entry name" value="NDT80_PhoG"/>
    <property type="match status" value="1"/>
</dbReference>
<feature type="region of interest" description="Disordered" evidence="3">
    <location>
        <begin position="210"/>
        <end position="230"/>
    </location>
</feature>
<dbReference type="GO" id="GO:0003700">
    <property type="term" value="F:DNA-binding transcription factor activity"/>
    <property type="evidence" value="ECO:0007669"/>
    <property type="project" value="UniProtKB-UniRule"/>
</dbReference>
<feature type="compositionally biased region" description="Polar residues" evidence="3">
    <location>
        <begin position="70"/>
        <end position="97"/>
    </location>
</feature>
<dbReference type="PANTHER" id="PTHR35144:SF2">
    <property type="entry name" value="MEIOSIS-SPECIFIC TRANSCRIPTION FACTOR NDT80"/>
    <property type="match status" value="1"/>
</dbReference>
<keyword evidence="6" id="KW-1185">Reference proteome</keyword>
<dbReference type="Gene3D" id="2.60.40.1390">
    <property type="entry name" value="NDT80 DNA-binding domain"/>
    <property type="match status" value="1"/>
</dbReference>
<dbReference type="AlphaFoldDB" id="A0A6A6UIM0"/>